<sequence>MSHIEAKKASFVATAVLAMAAKDRDLYEEITREWRHSQVIYIAVNERSLLVSNAKPRKSEGTDLGGMHGKTYFTIKNYGIDGMYIPASKFISPYALHSFKFTEGQLYEVSRSEFLSRLAMELHI</sequence>
<accession>A0A4P8MVE6</accession>
<protein>
    <submittedName>
        <fullName evidence="1">Uncharacterized protein</fullName>
    </submittedName>
</protein>
<proteinExistence type="predicted"/>
<dbReference type="EMBL" id="MK796244">
    <property type="protein sequence ID" value="QCQ57773.1"/>
    <property type="molecule type" value="Genomic_DNA"/>
</dbReference>
<dbReference type="Proteomes" id="UP000302168">
    <property type="component" value="Segment"/>
</dbReference>
<name>A0A4P8MVE6_9CAUD</name>
<evidence type="ECO:0000313" key="1">
    <source>
        <dbReference type="EMBL" id="QCQ57773.1"/>
    </source>
</evidence>
<reference evidence="1 2" key="1">
    <citation type="submission" date="2019-04" db="EMBL/GenBank/DDBJ databases">
        <authorList>
            <person name="Gallagher L."/>
            <person name="Broussard G."/>
        </authorList>
    </citation>
    <scope>NUCLEOTIDE SEQUENCE [LARGE SCALE GENOMIC DNA]</scope>
</reference>
<keyword evidence="2" id="KW-1185">Reference proteome</keyword>
<evidence type="ECO:0000313" key="2">
    <source>
        <dbReference type="Proteomes" id="UP000302168"/>
    </source>
</evidence>
<organism evidence="1 2">
    <name type="scientific">Vibrio phage Achelous</name>
    <dbReference type="NCBI Taxonomy" id="2576872"/>
    <lineage>
        <taxon>Viruses</taxon>
        <taxon>Duplodnaviria</taxon>
        <taxon>Heunggongvirae</taxon>
        <taxon>Uroviricota</taxon>
        <taxon>Caudoviricetes</taxon>
        <taxon>Demerecviridae</taxon>
        <taxon>Ermolyevavirinae</taxon>
        <taxon>Thalassavirus</taxon>
        <taxon>Thalassavirus achelous</taxon>
    </lineage>
</organism>
<gene>
    <name evidence="1" type="ORF">ACHELOUS_198</name>
</gene>